<name>A0A504IT75_9FLAO</name>
<dbReference type="Proteomes" id="UP000315540">
    <property type="component" value="Unassembled WGS sequence"/>
</dbReference>
<keyword evidence="2" id="KW-1185">Reference proteome</keyword>
<evidence type="ECO:0000313" key="2">
    <source>
        <dbReference type="Proteomes" id="UP000315540"/>
    </source>
</evidence>
<organism evidence="1 2">
    <name type="scientific">Aquimarina algicola</name>
    <dbReference type="NCBI Taxonomy" id="2589995"/>
    <lineage>
        <taxon>Bacteria</taxon>
        <taxon>Pseudomonadati</taxon>
        <taxon>Bacteroidota</taxon>
        <taxon>Flavobacteriia</taxon>
        <taxon>Flavobacteriales</taxon>
        <taxon>Flavobacteriaceae</taxon>
        <taxon>Aquimarina</taxon>
    </lineage>
</organism>
<reference evidence="1 2" key="1">
    <citation type="submission" date="2019-06" db="EMBL/GenBank/DDBJ databases">
        <authorList>
            <person name="Meng X."/>
        </authorList>
    </citation>
    <scope>NUCLEOTIDE SEQUENCE [LARGE SCALE GENOMIC DNA]</scope>
    <source>
        <strain evidence="1 2">M625</strain>
    </source>
</reference>
<dbReference type="AlphaFoldDB" id="A0A504IT75"/>
<sequence length="133" mass="16092">MDYKVLKEIDNIHQMANEALAKKQFDTYMNIFSDTLEYKQFDGSVIDKDTLSHNTLSYFGRIKNVHSQYDRVHYSVEEHIFTENIIQKARVSIKVFIFFIKTFTVEREGNYIWRKKENTWKIEHVEIFSEHIF</sequence>
<protein>
    <recommendedName>
        <fullName evidence="3">Nuclear transport factor 2 family protein</fullName>
    </recommendedName>
</protein>
<gene>
    <name evidence="1" type="ORF">FHK87_24055</name>
</gene>
<evidence type="ECO:0000313" key="1">
    <source>
        <dbReference type="EMBL" id="TPN81677.1"/>
    </source>
</evidence>
<dbReference type="InterPro" id="IPR032710">
    <property type="entry name" value="NTF2-like_dom_sf"/>
</dbReference>
<dbReference type="EMBL" id="VFWZ01000010">
    <property type="protein sequence ID" value="TPN81677.1"/>
    <property type="molecule type" value="Genomic_DNA"/>
</dbReference>
<dbReference type="OrthoDB" id="1357763at2"/>
<proteinExistence type="predicted"/>
<comment type="caution">
    <text evidence="1">The sequence shown here is derived from an EMBL/GenBank/DDBJ whole genome shotgun (WGS) entry which is preliminary data.</text>
</comment>
<dbReference type="RefSeq" id="WP_140597439.1">
    <property type="nucleotide sequence ID" value="NZ_VFWZ01000010.1"/>
</dbReference>
<evidence type="ECO:0008006" key="3">
    <source>
        <dbReference type="Google" id="ProtNLM"/>
    </source>
</evidence>
<dbReference type="SUPFAM" id="SSF54427">
    <property type="entry name" value="NTF2-like"/>
    <property type="match status" value="1"/>
</dbReference>
<accession>A0A504IT75</accession>